<dbReference type="SUPFAM" id="SSF64438">
    <property type="entry name" value="CNF1/YfiH-like putative cysteine hydrolases"/>
    <property type="match status" value="1"/>
</dbReference>
<dbReference type="RefSeq" id="WP_317573459.1">
    <property type="nucleotide sequence ID" value="NZ_NPEF02000018.1"/>
</dbReference>
<comment type="catalytic activity">
    <reaction evidence="3">
        <text>L-glutaminyl-[protein] + H2O = L-glutamyl-[protein] + NH4(+)</text>
        <dbReference type="Rhea" id="RHEA:16441"/>
        <dbReference type="Rhea" id="RHEA-COMP:10207"/>
        <dbReference type="Rhea" id="RHEA-COMP:10208"/>
        <dbReference type="ChEBI" id="CHEBI:15377"/>
        <dbReference type="ChEBI" id="CHEBI:28938"/>
        <dbReference type="ChEBI" id="CHEBI:29973"/>
        <dbReference type="ChEBI" id="CHEBI:30011"/>
        <dbReference type="EC" id="3.5.1.44"/>
    </reaction>
</comment>
<comment type="similarity">
    <text evidence="3">Belongs to the CheD family.</text>
</comment>
<dbReference type="GO" id="GO:0050568">
    <property type="term" value="F:protein-glutamine glutaminase activity"/>
    <property type="evidence" value="ECO:0007669"/>
    <property type="project" value="UniProtKB-UniRule"/>
</dbReference>
<comment type="caution">
    <text evidence="4">The sequence shown here is derived from an EMBL/GenBank/DDBJ whole genome shotgun (WGS) entry which is preliminary data.</text>
</comment>
<sequence length="168" mass="19066">MMEPDLVRDLFLQPGGFYWGQKNLRIRTLLGSCVAICFWNPTTLHGGMAHVMLPNRPAGEEDRELLAKYADDAIQLFFDKIRENGGRNTQYQIKLFGGASMFSTEEEKLLEIKSVRDIGTKNIRSVKEILEKHRLGVSSEDLGGFSHRRVFFSLWDGEIYIERPGGAG</sequence>
<dbReference type="Gene3D" id="3.30.1330.200">
    <property type="match status" value="1"/>
</dbReference>
<proteinExistence type="inferred from homology"/>
<name>A0AAE4U1R6_9LEPT</name>
<dbReference type="InterPro" id="IPR011324">
    <property type="entry name" value="Cytotoxic_necrot_fac-like_cat"/>
</dbReference>
<dbReference type="GO" id="GO:0006935">
    <property type="term" value="P:chemotaxis"/>
    <property type="evidence" value="ECO:0007669"/>
    <property type="project" value="UniProtKB-UniRule"/>
</dbReference>
<evidence type="ECO:0000256" key="3">
    <source>
        <dbReference type="HAMAP-Rule" id="MF_01440"/>
    </source>
</evidence>
<reference evidence="4 5" key="1">
    <citation type="journal article" date="2018" name="Microb. Genom.">
        <title>Deciphering the unexplored Leptospira diversity from soils uncovers genomic evolution to virulence.</title>
        <authorList>
            <person name="Thibeaux R."/>
            <person name="Iraola G."/>
            <person name="Ferres I."/>
            <person name="Bierque E."/>
            <person name="Girault D."/>
            <person name="Soupe-Gilbert M.E."/>
            <person name="Picardeau M."/>
            <person name="Goarant C."/>
        </authorList>
    </citation>
    <scope>NUCLEOTIDE SEQUENCE [LARGE SCALE GENOMIC DNA]</scope>
    <source>
        <strain evidence="4 5">ATI7-C-A5</strain>
    </source>
</reference>
<dbReference type="InterPro" id="IPR038592">
    <property type="entry name" value="CheD-like_sf"/>
</dbReference>
<dbReference type="Pfam" id="PF03975">
    <property type="entry name" value="CheD"/>
    <property type="match status" value="1"/>
</dbReference>
<organism evidence="4 5">
    <name type="scientific">Leptospira ellisii</name>
    <dbReference type="NCBI Taxonomy" id="2023197"/>
    <lineage>
        <taxon>Bacteria</taxon>
        <taxon>Pseudomonadati</taxon>
        <taxon>Spirochaetota</taxon>
        <taxon>Spirochaetia</taxon>
        <taxon>Leptospirales</taxon>
        <taxon>Leptospiraceae</taxon>
        <taxon>Leptospira</taxon>
    </lineage>
</organism>
<dbReference type="EC" id="3.5.1.44" evidence="3"/>
<gene>
    <name evidence="3" type="primary">cheD</name>
    <name evidence="4" type="ORF">CH379_015050</name>
</gene>
<keyword evidence="5" id="KW-1185">Reference proteome</keyword>
<evidence type="ECO:0000256" key="2">
    <source>
        <dbReference type="ARBA" id="ARBA00022801"/>
    </source>
</evidence>
<evidence type="ECO:0000313" key="4">
    <source>
        <dbReference type="EMBL" id="MDV6236946.1"/>
    </source>
</evidence>
<comment type="function">
    <text evidence="3">Probably deamidates glutamine residues to glutamate on methyl-accepting chemotaxis receptors (MCPs), playing an important role in chemotaxis.</text>
</comment>
<dbReference type="PANTHER" id="PTHR35147">
    <property type="entry name" value="CHEMORECEPTOR GLUTAMINE DEAMIDASE CHED-RELATED"/>
    <property type="match status" value="1"/>
</dbReference>
<keyword evidence="2 3" id="KW-0378">Hydrolase</keyword>
<dbReference type="CDD" id="cd16352">
    <property type="entry name" value="CheD"/>
    <property type="match status" value="1"/>
</dbReference>
<dbReference type="EMBL" id="NPEF02000018">
    <property type="protein sequence ID" value="MDV6236946.1"/>
    <property type="molecule type" value="Genomic_DNA"/>
</dbReference>
<protein>
    <recommendedName>
        <fullName evidence="3">Probable chemoreceptor glutamine deamidase CheD</fullName>
        <ecNumber evidence="3">3.5.1.44</ecNumber>
    </recommendedName>
</protein>
<accession>A0AAE4U1R6</accession>
<evidence type="ECO:0000313" key="5">
    <source>
        <dbReference type="Proteomes" id="UP000232122"/>
    </source>
</evidence>
<dbReference type="AlphaFoldDB" id="A0AAE4U1R6"/>
<evidence type="ECO:0000256" key="1">
    <source>
        <dbReference type="ARBA" id="ARBA00022500"/>
    </source>
</evidence>
<keyword evidence="1 3" id="KW-0145">Chemotaxis</keyword>
<dbReference type="HAMAP" id="MF_01440">
    <property type="entry name" value="CheD"/>
    <property type="match status" value="1"/>
</dbReference>
<dbReference type="Proteomes" id="UP000232122">
    <property type="component" value="Unassembled WGS sequence"/>
</dbReference>
<dbReference type="InterPro" id="IPR005659">
    <property type="entry name" value="Chemorcpt_Glu_NH3ase_CheD"/>
</dbReference>
<dbReference type="PANTHER" id="PTHR35147:SF3">
    <property type="entry name" value="CHEMORECEPTOR GLUTAMINE DEAMIDASE CHED 1-RELATED"/>
    <property type="match status" value="1"/>
</dbReference>